<organism evidence="2 3">
    <name type="scientific">Mycena pura</name>
    <dbReference type="NCBI Taxonomy" id="153505"/>
    <lineage>
        <taxon>Eukaryota</taxon>
        <taxon>Fungi</taxon>
        <taxon>Dikarya</taxon>
        <taxon>Basidiomycota</taxon>
        <taxon>Agaricomycotina</taxon>
        <taxon>Agaricomycetes</taxon>
        <taxon>Agaricomycetidae</taxon>
        <taxon>Agaricales</taxon>
        <taxon>Marasmiineae</taxon>
        <taxon>Mycenaceae</taxon>
        <taxon>Mycena</taxon>
    </lineage>
</organism>
<dbReference type="Proteomes" id="UP001219525">
    <property type="component" value="Unassembled WGS sequence"/>
</dbReference>
<feature type="region of interest" description="Disordered" evidence="1">
    <location>
        <begin position="132"/>
        <end position="161"/>
    </location>
</feature>
<name>A0AAD6VTR3_9AGAR</name>
<protein>
    <submittedName>
        <fullName evidence="2">Uncharacterized protein</fullName>
    </submittedName>
</protein>
<proteinExistence type="predicted"/>
<dbReference type="EMBL" id="JARJCW010000016">
    <property type="protein sequence ID" value="KAJ7215808.1"/>
    <property type="molecule type" value="Genomic_DNA"/>
</dbReference>
<sequence>MIALRVQCVHSNTSEICDSMYMNIRNIPSQNGGKGGVILRAGQNLECGSDDHDSAWHSVPDVPKLVLRDRRSCNVGSRRDVVKRAAGATARKARRWRTTALDASKPGIVRSTSLSDMISAVFWLGRGRTAGQWAGGRRPATSGRQEAEGGRGRATRGGGGRGQEILMSACSDCSNFKGWAADDGRGRAAGVGIGSSPFRQNAALRIKRSTC</sequence>
<comment type="caution">
    <text evidence="2">The sequence shown here is derived from an EMBL/GenBank/DDBJ whole genome shotgun (WGS) entry which is preliminary data.</text>
</comment>
<keyword evidence="3" id="KW-1185">Reference proteome</keyword>
<evidence type="ECO:0000313" key="3">
    <source>
        <dbReference type="Proteomes" id="UP001219525"/>
    </source>
</evidence>
<evidence type="ECO:0000313" key="2">
    <source>
        <dbReference type="EMBL" id="KAJ7215808.1"/>
    </source>
</evidence>
<evidence type="ECO:0000256" key="1">
    <source>
        <dbReference type="SAM" id="MobiDB-lite"/>
    </source>
</evidence>
<gene>
    <name evidence="2" type="ORF">GGX14DRAFT_391491</name>
</gene>
<accession>A0AAD6VTR3</accession>
<dbReference type="AlphaFoldDB" id="A0AAD6VTR3"/>
<reference evidence="2" key="1">
    <citation type="submission" date="2023-03" db="EMBL/GenBank/DDBJ databases">
        <title>Massive genome expansion in bonnet fungi (Mycena s.s.) driven by repeated elements and novel gene families across ecological guilds.</title>
        <authorList>
            <consortium name="Lawrence Berkeley National Laboratory"/>
            <person name="Harder C.B."/>
            <person name="Miyauchi S."/>
            <person name="Viragh M."/>
            <person name="Kuo A."/>
            <person name="Thoen E."/>
            <person name="Andreopoulos B."/>
            <person name="Lu D."/>
            <person name="Skrede I."/>
            <person name="Drula E."/>
            <person name="Henrissat B."/>
            <person name="Morin E."/>
            <person name="Kohler A."/>
            <person name="Barry K."/>
            <person name="LaButti K."/>
            <person name="Morin E."/>
            <person name="Salamov A."/>
            <person name="Lipzen A."/>
            <person name="Mereny Z."/>
            <person name="Hegedus B."/>
            <person name="Baldrian P."/>
            <person name="Stursova M."/>
            <person name="Weitz H."/>
            <person name="Taylor A."/>
            <person name="Grigoriev I.V."/>
            <person name="Nagy L.G."/>
            <person name="Martin F."/>
            <person name="Kauserud H."/>
        </authorList>
    </citation>
    <scope>NUCLEOTIDE SEQUENCE</scope>
    <source>
        <strain evidence="2">9144</strain>
    </source>
</reference>